<dbReference type="RefSeq" id="WP_208240206.1">
    <property type="nucleotide sequence ID" value="NZ_BAAAQU010000002.1"/>
</dbReference>
<dbReference type="InterPro" id="IPR003593">
    <property type="entry name" value="AAA+_ATPase"/>
</dbReference>
<dbReference type="PANTHER" id="PTHR42781">
    <property type="entry name" value="SPERMIDINE/PUTRESCINE IMPORT ATP-BINDING PROTEIN POTA"/>
    <property type="match status" value="1"/>
</dbReference>
<keyword evidence="1" id="KW-0813">Transport</keyword>
<proteinExistence type="predicted"/>
<dbReference type="SUPFAM" id="SSF52540">
    <property type="entry name" value="P-loop containing nucleoside triphosphate hydrolases"/>
    <property type="match status" value="1"/>
</dbReference>
<keyword evidence="6" id="KW-1185">Reference proteome</keyword>
<gene>
    <name evidence="5" type="ORF">J4H85_12815</name>
</gene>
<dbReference type="InterPro" id="IPR050093">
    <property type="entry name" value="ABC_SmlMolc_Importer"/>
</dbReference>
<evidence type="ECO:0000256" key="1">
    <source>
        <dbReference type="ARBA" id="ARBA00022448"/>
    </source>
</evidence>
<dbReference type="AlphaFoldDB" id="A0A939QND2"/>
<evidence type="ECO:0000256" key="3">
    <source>
        <dbReference type="ARBA" id="ARBA00022840"/>
    </source>
</evidence>
<protein>
    <submittedName>
        <fullName evidence="5">ATP-binding cassette domain-containing protein</fullName>
    </submittedName>
</protein>
<dbReference type="Proteomes" id="UP000668403">
    <property type="component" value="Unassembled WGS sequence"/>
</dbReference>
<dbReference type="GO" id="GO:0005524">
    <property type="term" value="F:ATP binding"/>
    <property type="evidence" value="ECO:0007669"/>
    <property type="project" value="UniProtKB-KW"/>
</dbReference>
<dbReference type="Pfam" id="PF00005">
    <property type="entry name" value="ABC_tran"/>
    <property type="match status" value="1"/>
</dbReference>
<dbReference type="SMART" id="SM00382">
    <property type="entry name" value="AAA"/>
    <property type="match status" value="1"/>
</dbReference>
<name>A0A939QND2_9MICO</name>
<dbReference type="EMBL" id="JAGFBF010000005">
    <property type="protein sequence ID" value="MBO2990879.1"/>
    <property type="molecule type" value="Genomic_DNA"/>
</dbReference>
<dbReference type="InterPro" id="IPR003439">
    <property type="entry name" value="ABC_transporter-like_ATP-bd"/>
</dbReference>
<dbReference type="Gene3D" id="3.40.50.300">
    <property type="entry name" value="P-loop containing nucleotide triphosphate hydrolases"/>
    <property type="match status" value="1"/>
</dbReference>
<reference evidence="5" key="1">
    <citation type="submission" date="2021-03" db="EMBL/GenBank/DDBJ databases">
        <title>Leucobacter chromiisoli sp. nov., isolated from chromium-containing soil of chemical plant.</title>
        <authorList>
            <person name="Xu Z."/>
        </authorList>
    </citation>
    <scope>NUCLEOTIDE SEQUENCE</scope>
    <source>
        <strain evidence="5">K 70/01</strain>
    </source>
</reference>
<dbReference type="GO" id="GO:0016887">
    <property type="term" value="F:ATP hydrolysis activity"/>
    <property type="evidence" value="ECO:0007669"/>
    <property type="project" value="InterPro"/>
</dbReference>
<dbReference type="InterPro" id="IPR027417">
    <property type="entry name" value="P-loop_NTPase"/>
</dbReference>
<keyword evidence="2" id="KW-0547">Nucleotide-binding</keyword>
<feature type="domain" description="ABC transporter" evidence="4">
    <location>
        <begin position="10"/>
        <end position="251"/>
    </location>
</feature>
<evidence type="ECO:0000313" key="6">
    <source>
        <dbReference type="Proteomes" id="UP000668403"/>
    </source>
</evidence>
<dbReference type="PANTHER" id="PTHR42781:SF4">
    <property type="entry name" value="SPERMIDINE_PUTRESCINE IMPORT ATP-BINDING PROTEIN POTA"/>
    <property type="match status" value="1"/>
</dbReference>
<dbReference type="PROSITE" id="PS50893">
    <property type="entry name" value="ABC_TRANSPORTER_2"/>
    <property type="match status" value="1"/>
</dbReference>
<dbReference type="InterPro" id="IPR017871">
    <property type="entry name" value="ABC_transporter-like_CS"/>
</dbReference>
<comment type="caution">
    <text evidence="5">The sequence shown here is derived from an EMBL/GenBank/DDBJ whole genome shotgun (WGS) entry which is preliminary data.</text>
</comment>
<dbReference type="PROSITE" id="PS00211">
    <property type="entry name" value="ABC_TRANSPORTER_1"/>
    <property type="match status" value="1"/>
</dbReference>
<keyword evidence="3 5" id="KW-0067">ATP-binding</keyword>
<sequence length="383" mass="39265">MSGHVEQTSLDTGALDARVTVGRGTFTLDAEVYVAPGEILGVIGANGAGKSTLLGALAGTLPLRSGQITLGDRVLSRTDAATPAVSVPRAARRVGYLDQRARLFPHLDAAANVAFGPRAQGRGRRAADTIAREWLARVGLGDRGSARAEALSGGQQQRVAIGRTLAADPALLLLDEPFAAVDVASSVDLRHLVASEVRRLGVPTILVTHDPVDLIALADRVLVLEDGVIGQLGSVADVLGAPSSPFAAEFAGRALIRGRASDHGTIHLNGAPVSEVSGTGQLPRPGAAAVGSFDPAAVRLTSPAATSTAASNAAIAAEWLGTVSAVFASRTGVRITCTEWPEFVAEIPVSRAVHQHIAVGDRVGLSLAQSDLTFAVPRAPAHP</sequence>
<evidence type="ECO:0000313" key="5">
    <source>
        <dbReference type="EMBL" id="MBO2990879.1"/>
    </source>
</evidence>
<evidence type="ECO:0000256" key="2">
    <source>
        <dbReference type="ARBA" id="ARBA00022741"/>
    </source>
</evidence>
<organism evidence="5 6">
    <name type="scientific">Leucobacter tardus</name>
    <dbReference type="NCBI Taxonomy" id="501483"/>
    <lineage>
        <taxon>Bacteria</taxon>
        <taxon>Bacillati</taxon>
        <taxon>Actinomycetota</taxon>
        <taxon>Actinomycetes</taxon>
        <taxon>Micrococcales</taxon>
        <taxon>Microbacteriaceae</taxon>
        <taxon>Leucobacter</taxon>
    </lineage>
</organism>
<evidence type="ECO:0000259" key="4">
    <source>
        <dbReference type="PROSITE" id="PS50893"/>
    </source>
</evidence>
<accession>A0A939QND2</accession>